<dbReference type="PANTHER" id="PTHR43214:SF24">
    <property type="entry name" value="TRANSCRIPTIONAL REGULATORY PROTEIN NARL-RELATED"/>
    <property type="match status" value="1"/>
</dbReference>
<keyword evidence="3" id="KW-0238">DNA-binding</keyword>
<evidence type="ECO:0000256" key="5">
    <source>
        <dbReference type="PROSITE-ProRule" id="PRU00169"/>
    </source>
</evidence>
<dbReference type="InterPro" id="IPR011006">
    <property type="entry name" value="CheY-like_superfamily"/>
</dbReference>
<dbReference type="AlphaFoldDB" id="A0A1M5LL56"/>
<dbReference type="Proteomes" id="UP000184212">
    <property type="component" value="Unassembled WGS sequence"/>
</dbReference>
<dbReference type="InterPro" id="IPR058245">
    <property type="entry name" value="NreC/VraR/RcsB-like_REC"/>
</dbReference>
<keyword evidence="1 5" id="KW-0597">Phosphoprotein</keyword>
<evidence type="ECO:0000313" key="9">
    <source>
        <dbReference type="Proteomes" id="UP000184212"/>
    </source>
</evidence>
<dbReference type="PRINTS" id="PR00038">
    <property type="entry name" value="HTHLUXR"/>
</dbReference>
<dbReference type="SUPFAM" id="SSF46894">
    <property type="entry name" value="C-terminal effector domain of the bipartite response regulators"/>
    <property type="match status" value="1"/>
</dbReference>
<evidence type="ECO:0000259" key="6">
    <source>
        <dbReference type="PROSITE" id="PS50043"/>
    </source>
</evidence>
<dbReference type="InterPro" id="IPR039420">
    <property type="entry name" value="WalR-like"/>
</dbReference>
<dbReference type="PROSITE" id="PS50110">
    <property type="entry name" value="RESPONSE_REGULATORY"/>
    <property type="match status" value="1"/>
</dbReference>
<feature type="domain" description="HTH luxR-type" evidence="6">
    <location>
        <begin position="143"/>
        <end position="208"/>
    </location>
</feature>
<keyword evidence="2" id="KW-0805">Transcription regulation</keyword>
<organism evidence="8 9">
    <name type="scientific">Chryseolinea serpens</name>
    <dbReference type="NCBI Taxonomy" id="947013"/>
    <lineage>
        <taxon>Bacteria</taxon>
        <taxon>Pseudomonadati</taxon>
        <taxon>Bacteroidota</taxon>
        <taxon>Cytophagia</taxon>
        <taxon>Cytophagales</taxon>
        <taxon>Fulvivirgaceae</taxon>
        <taxon>Chryseolinea</taxon>
    </lineage>
</organism>
<reference evidence="8 9" key="1">
    <citation type="submission" date="2016-11" db="EMBL/GenBank/DDBJ databases">
        <authorList>
            <person name="Jaros S."/>
            <person name="Januszkiewicz K."/>
            <person name="Wedrychowicz H."/>
        </authorList>
    </citation>
    <scope>NUCLEOTIDE SEQUENCE [LARGE SCALE GENOMIC DNA]</scope>
    <source>
        <strain evidence="8 9">DSM 24574</strain>
    </source>
</reference>
<dbReference type="SMART" id="SM00448">
    <property type="entry name" value="REC"/>
    <property type="match status" value="1"/>
</dbReference>
<keyword evidence="4" id="KW-0804">Transcription</keyword>
<proteinExistence type="predicted"/>
<dbReference type="SUPFAM" id="SSF52172">
    <property type="entry name" value="CheY-like"/>
    <property type="match status" value="1"/>
</dbReference>
<evidence type="ECO:0000256" key="2">
    <source>
        <dbReference type="ARBA" id="ARBA00023015"/>
    </source>
</evidence>
<sequence length="210" mass="23332">MGLPFKKRVMIVEDDQEIRNSFTLIVNSSQKFMVVNAYGSAEDAIANLNRDKPEIVLMDIELPGVNGIHGTKVIKDKSPHTDIIMVSVYEDSELVFEALKAGASGYITKSANYMELLSALDEIVKGGAPMSSRIARMVIDNFHVNPNSPLTKRETEILQLISEGKTYTQISEELFISKETAKTHIKNIYSKLQVNSKSEAIAKANLEKLI</sequence>
<name>A0A1M5LL56_9BACT</name>
<dbReference type="Pfam" id="PF00072">
    <property type="entry name" value="Response_reg"/>
    <property type="match status" value="1"/>
</dbReference>
<dbReference type="EMBL" id="FQWQ01000001">
    <property type="protein sequence ID" value="SHG65083.1"/>
    <property type="molecule type" value="Genomic_DNA"/>
</dbReference>
<accession>A0A1M5LL56</accession>
<dbReference type="CDD" id="cd06170">
    <property type="entry name" value="LuxR_C_like"/>
    <property type="match status" value="1"/>
</dbReference>
<evidence type="ECO:0000256" key="4">
    <source>
        <dbReference type="ARBA" id="ARBA00023163"/>
    </source>
</evidence>
<dbReference type="SMART" id="SM00421">
    <property type="entry name" value="HTH_LUXR"/>
    <property type="match status" value="1"/>
</dbReference>
<dbReference type="GO" id="GO:0000160">
    <property type="term" value="P:phosphorelay signal transduction system"/>
    <property type="evidence" value="ECO:0007669"/>
    <property type="project" value="InterPro"/>
</dbReference>
<dbReference type="InterPro" id="IPR001789">
    <property type="entry name" value="Sig_transdc_resp-reg_receiver"/>
</dbReference>
<protein>
    <submittedName>
        <fullName evidence="8">Two component transcriptional regulator, LuxR family</fullName>
    </submittedName>
</protein>
<dbReference type="Pfam" id="PF00196">
    <property type="entry name" value="GerE"/>
    <property type="match status" value="1"/>
</dbReference>
<keyword evidence="9" id="KW-1185">Reference proteome</keyword>
<dbReference type="GO" id="GO:0006355">
    <property type="term" value="P:regulation of DNA-templated transcription"/>
    <property type="evidence" value="ECO:0007669"/>
    <property type="project" value="InterPro"/>
</dbReference>
<dbReference type="STRING" id="947013.SAMN04488109_1244"/>
<dbReference type="OrthoDB" id="9797341at2"/>
<evidence type="ECO:0000259" key="7">
    <source>
        <dbReference type="PROSITE" id="PS50110"/>
    </source>
</evidence>
<feature type="modified residue" description="4-aspartylphosphate" evidence="5">
    <location>
        <position position="59"/>
    </location>
</feature>
<gene>
    <name evidence="8" type="ORF">SAMN04488109_1244</name>
</gene>
<feature type="domain" description="Response regulatory" evidence="7">
    <location>
        <begin position="8"/>
        <end position="124"/>
    </location>
</feature>
<dbReference type="GO" id="GO:0003677">
    <property type="term" value="F:DNA binding"/>
    <property type="evidence" value="ECO:0007669"/>
    <property type="project" value="UniProtKB-KW"/>
</dbReference>
<dbReference type="RefSeq" id="WP_073132002.1">
    <property type="nucleotide sequence ID" value="NZ_FQWQ01000001.1"/>
</dbReference>
<dbReference type="InterPro" id="IPR000792">
    <property type="entry name" value="Tscrpt_reg_LuxR_C"/>
</dbReference>
<dbReference type="PANTHER" id="PTHR43214">
    <property type="entry name" value="TWO-COMPONENT RESPONSE REGULATOR"/>
    <property type="match status" value="1"/>
</dbReference>
<evidence type="ECO:0000256" key="1">
    <source>
        <dbReference type="ARBA" id="ARBA00022553"/>
    </source>
</evidence>
<dbReference type="PROSITE" id="PS50043">
    <property type="entry name" value="HTH_LUXR_2"/>
    <property type="match status" value="1"/>
</dbReference>
<evidence type="ECO:0000256" key="3">
    <source>
        <dbReference type="ARBA" id="ARBA00023125"/>
    </source>
</evidence>
<dbReference type="CDD" id="cd17535">
    <property type="entry name" value="REC_NarL-like"/>
    <property type="match status" value="1"/>
</dbReference>
<dbReference type="Gene3D" id="3.40.50.2300">
    <property type="match status" value="1"/>
</dbReference>
<dbReference type="InterPro" id="IPR016032">
    <property type="entry name" value="Sig_transdc_resp-reg_C-effctor"/>
</dbReference>
<evidence type="ECO:0000313" key="8">
    <source>
        <dbReference type="EMBL" id="SHG65083.1"/>
    </source>
</evidence>